<keyword evidence="2 5" id="KW-0547">Nucleotide-binding</keyword>
<dbReference type="Proteomes" id="UP000663440">
    <property type="component" value="Chromosome"/>
</dbReference>
<evidence type="ECO:0000313" key="7">
    <source>
        <dbReference type="EMBL" id="QSW91175.1"/>
    </source>
</evidence>
<evidence type="ECO:0000259" key="6">
    <source>
        <dbReference type="PROSITE" id="PS51705"/>
    </source>
</evidence>
<keyword evidence="3" id="KW-0460">Magnesium</keyword>
<feature type="domain" description="Hflx-type G" evidence="6">
    <location>
        <begin position="200"/>
        <end position="386"/>
    </location>
</feature>
<keyword evidence="5" id="KW-0963">Cytoplasm</keyword>
<evidence type="ECO:0000256" key="4">
    <source>
        <dbReference type="ARBA" id="ARBA00023134"/>
    </source>
</evidence>
<dbReference type="Pfam" id="PF16360">
    <property type="entry name" value="GTP-bdg_M"/>
    <property type="match status" value="1"/>
</dbReference>
<organism evidence="7 8">
    <name type="scientific">Flavobacterium endoglycinae</name>
    <dbReference type="NCBI Taxonomy" id="2816357"/>
    <lineage>
        <taxon>Bacteria</taxon>
        <taxon>Pseudomonadati</taxon>
        <taxon>Bacteroidota</taxon>
        <taxon>Flavobacteriia</taxon>
        <taxon>Flavobacteriales</taxon>
        <taxon>Flavobacteriaceae</taxon>
        <taxon>Flavobacterium</taxon>
    </lineage>
</organism>
<gene>
    <name evidence="5 7" type="primary">hflX</name>
    <name evidence="7" type="ORF">J0383_10295</name>
</gene>
<dbReference type="PRINTS" id="PR00326">
    <property type="entry name" value="GTP1OBG"/>
</dbReference>
<dbReference type="CDD" id="cd01878">
    <property type="entry name" value="HflX"/>
    <property type="match status" value="1"/>
</dbReference>
<name>A0ABX7QJA5_9FLAO</name>
<dbReference type="InterPro" id="IPR005225">
    <property type="entry name" value="Small_GTP-bd"/>
</dbReference>
<dbReference type="InterPro" id="IPR030394">
    <property type="entry name" value="G_HFLX_dom"/>
</dbReference>
<dbReference type="Pfam" id="PF13167">
    <property type="entry name" value="GTP-bdg_N"/>
    <property type="match status" value="1"/>
</dbReference>
<dbReference type="InterPro" id="IPR025121">
    <property type="entry name" value="GTPase_HflX_N"/>
</dbReference>
<dbReference type="PANTHER" id="PTHR10229:SF0">
    <property type="entry name" value="GTP-BINDING PROTEIN 6-RELATED"/>
    <property type="match status" value="1"/>
</dbReference>
<dbReference type="SUPFAM" id="SSF52540">
    <property type="entry name" value="P-loop containing nucleoside triphosphate hydrolases"/>
    <property type="match status" value="1"/>
</dbReference>
<keyword evidence="4 5" id="KW-0342">GTP-binding</keyword>
<dbReference type="InterPro" id="IPR032305">
    <property type="entry name" value="GTP-bd_M"/>
</dbReference>
<dbReference type="InterPro" id="IPR042108">
    <property type="entry name" value="GTPase_HflX_N_sf"/>
</dbReference>
<dbReference type="NCBIfam" id="TIGR03156">
    <property type="entry name" value="GTP_HflX"/>
    <property type="match status" value="1"/>
</dbReference>
<dbReference type="Gene3D" id="6.10.250.2860">
    <property type="match status" value="1"/>
</dbReference>
<dbReference type="EMBL" id="CP071448">
    <property type="protein sequence ID" value="QSW91175.1"/>
    <property type="molecule type" value="Genomic_DNA"/>
</dbReference>
<keyword evidence="8" id="KW-1185">Reference proteome</keyword>
<dbReference type="PROSITE" id="PS51705">
    <property type="entry name" value="G_HFLX"/>
    <property type="match status" value="1"/>
</dbReference>
<evidence type="ECO:0000256" key="3">
    <source>
        <dbReference type="ARBA" id="ARBA00022842"/>
    </source>
</evidence>
<sequence>MLEKEIINFERTVVVGIVTQNQSEEKLNEYLDELEFLTFTAGGEVIKRFSQKMERPNPKTFVGTGKIDEINLFVKENKISTVIFDDELSPSQQKNISRIIDCKILDRTNLILDIFAQRAETSYARTQVELAQCIYLLPRLSGLWTHLERQKGGIGMRGPGETEIETDRRIVRDRISLLKEKIKTIDKQMSIQRSNRGAMVRVALVGYTNVGKSTLMNAIGKSEVFVENKLFATLDTTVRKVVIKNLPFLLSDTVGFIRKLPTQLVDSFKSTLDEVREADLLLHVVDISHPDFEDHIESVNQILQEIKSNDKPTIMVFNKIDAYKHLTIDEDDLITERTRKHYTLDEWKQTWMSNVGEDKALFISAVKKENFEEFRETVYEAVRQIHITRFPYNNFLYPDYKDAVDKEEE</sequence>
<proteinExistence type="inferred from homology"/>
<reference evidence="7 8" key="1">
    <citation type="submission" date="2021-03" db="EMBL/GenBank/DDBJ databases">
        <title>Flavobacterium kribbensis sp. nov, an endophytic bacteria, isolated from soybean.</title>
        <authorList>
            <person name="Lee J."/>
            <person name="Seo J."/>
        </authorList>
    </citation>
    <scope>NUCLEOTIDE SEQUENCE [LARGE SCALE GENOMIC DNA]</scope>
    <source>
        <strain evidence="7 8">BB8</strain>
    </source>
</reference>
<dbReference type="Pfam" id="PF01926">
    <property type="entry name" value="MMR_HSR1"/>
    <property type="match status" value="1"/>
</dbReference>
<protein>
    <recommendedName>
        <fullName evidence="5">GTPase HflX</fullName>
    </recommendedName>
    <alternativeName>
        <fullName evidence="5">GTP-binding protein HflX</fullName>
    </alternativeName>
</protein>
<evidence type="ECO:0000256" key="1">
    <source>
        <dbReference type="ARBA" id="ARBA00022723"/>
    </source>
</evidence>
<comment type="function">
    <text evidence="5">GTPase that associates with the 50S ribosomal subunit and may have a role during protein synthesis or ribosome biogenesis.</text>
</comment>
<keyword evidence="1" id="KW-0479">Metal-binding</keyword>
<evidence type="ECO:0000313" key="8">
    <source>
        <dbReference type="Proteomes" id="UP000663440"/>
    </source>
</evidence>
<comment type="subunit">
    <text evidence="5">Monomer. Associates with the 50S ribosomal subunit.</text>
</comment>
<dbReference type="Gene3D" id="3.40.50.300">
    <property type="entry name" value="P-loop containing nucleotide triphosphate hydrolases"/>
    <property type="match status" value="1"/>
</dbReference>
<dbReference type="Gene3D" id="3.40.50.11060">
    <property type="entry name" value="GTPase HflX, N-terminal domain"/>
    <property type="match status" value="1"/>
</dbReference>
<dbReference type="HAMAP" id="MF_00900">
    <property type="entry name" value="GTPase_HflX"/>
    <property type="match status" value="1"/>
</dbReference>
<evidence type="ECO:0000256" key="5">
    <source>
        <dbReference type="HAMAP-Rule" id="MF_00900"/>
    </source>
</evidence>
<dbReference type="PANTHER" id="PTHR10229">
    <property type="entry name" value="GTP-BINDING PROTEIN HFLX"/>
    <property type="match status" value="1"/>
</dbReference>
<comment type="similarity">
    <text evidence="5">Belongs to the TRAFAC class OBG-HflX-like GTPase superfamily. HflX GTPase family.</text>
</comment>
<accession>A0ABX7QJA5</accession>
<dbReference type="InterPro" id="IPR027417">
    <property type="entry name" value="P-loop_NTPase"/>
</dbReference>
<evidence type="ECO:0000256" key="2">
    <source>
        <dbReference type="ARBA" id="ARBA00022741"/>
    </source>
</evidence>
<dbReference type="InterPro" id="IPR016496">
    <property type="entry name" value="GTPase_HflX"/>
</dbReference>
<dbReference type="NCBIfam" id="TIGR00231">
    <property type="entry name" value="small_GTP"/>
    <property type="match status" value="1"/>
</dbReference>
<dbReference type="RefSeq" id="WP_207298296.1">
    <property type="nucleotide sequence ID" value="NZ_CP071448.1"/>
</dbReference>
<comment type="subcellular location">
    <subcellularLocation>
        <location evidence="5">Cytoplasm</location>
    </subcellularLocation>
    <text evidence="5">May associate with membranes.</text>
</comment>
<dbReference type="InterPro" id="IPR006073">
    <property type="entry name" value="GTP-bd"/>
</dbReference>
<dbReference type="PIRSF" id="PIRSF006809">
    <property type="entry name" value="GTP-binding_hflX_prd"/>
    <property type="match status" value="1"/>
</dbReference>